<accession>B0CXW6</accession>
<dbReference type="InterPro" id="IPR031355">
    <property type="entry name" value="YBL010C/LAA2-like"/>
</dbReference>
<dbReference type="HOGENOM" id="CLU_731781_0_0_1"/>
<dbReference type="STRING" id="486041.B0CXW6"/>
<feature type="compositionally biased region" description="Polar residues" evidence="1">
    <location>
        <begin position="230"/>
        <end position="257"/>
    </location>
</feature>
<dbReference type="EMBL" id="DS547094">
    <property type="protein sequence ID" value="EDR12336.1"/>
    <property type="molecule type" value="Genomic_DNA"/>
</dbReference>
<gene>
    <name evidence="2" type="ORF">LACBIDRAFT_311637</name>
</gene>
<evidence type="ECO:0000313" key="3">
    <source>
        <dbReference type="Proteomes" id="UP000001194"/>
    </source>
</evidence>
<keyword evidence="3" id="KW-1185">Reference proteome</keyword>
<proteinExistence type="predicted"/>
<name>B0CXW6_LACBS</name>
<reference evidence="2 3" key="1">
    <citation type="journal article" date="2008" name="Nature">
        <title>The genome of Laccaria bicolor provides insights into mycorrhizal symbiosis.</title>
        <authorList>
            <person name="Martin F."/>
            <person name="Aerts A."/>
            <person name="Ahren D."/>
            <person name="Brun A."/>
            <person name="Danchin E.G.J."/>
            <person name="Duchaussoy F."/>
            <person name="Gibon J."/>
            <person name="Kohler A."/>
            <person name="Lindquist E."/>
            <person name="Pereda V."/>
            <person name="Salamov A."/>
            <person name="Shapiro H.J."/>
            <person name="Wuyts J."/>
            <person name="Blaudez D."/>
            <person name="Buee M."/>
            <person name="Brokstein P."/>
            <person name="Canbaeck B."/>
            <person name="Cohen D."/>
            <person name="Courty P.E."/>
            <person name="Coutinho P.M."/>
            <person name="Delaruelle C."/>
            <person name="Detter J.C."/>
            <person name="Deveau A."/>
            <person name="DiFazio S."/>
            <person name="Duplessis S."/>
            <person name="Fraissinet-Tachet L."/>
            <person name="Lucic E."/>
            <person name="Frey-Klett P."/>
            <person name="Fourrey C."/>
            <person name="Feussner I."/>
            <person name="Gay G."/>
            <person name="Grimwood J."/>
            <person name="Hoegger P.J."/>
            <person name="Jain P."/>
            <person name="Kilaru S."/>
            <person name="Labbe J."/>
            <person name="Lin Y.C."/>
            <person name="Legue V."/>
            <person name="Le Tacon F."/>
            <person name="Marmeisse R."/>
            <person name="Melayah D."/>
            <person name="Montanini B."/>
            <person name="Muratet M."/>
            <person name="Nehls U."/>
            <person name="Niculita-Hirzel H."/>
            <person name="Oudot-Le Secq M.P."/>
            <person name="Peter M."/>
            <person name="Quesneville H."/>
            <person name="Rajashekar B."/>
            <person name="Reich M."/>
            <person name="Rouhier N."/>
            <person name="Schmutz J."/>
            <person name="Yin T."/>
            <person name="Chalot M."/>
            <person name="Henrissat B."/>
            <person name="Kuees U."/>
            <person name="Lucas S."/>
            <person name="Van de Peer Y."/>
            <person name="Podila G.K."/>
            <person name="Polle A."/>
            <person name="Pukkila P.J."/>
            <person name="Richardson P.M."/>
            <person name="Rouze P."/>
            <person name="Sanders I.R."/>
            <person name="Stajich J.E."/>
            <person name="Tunlid A."/>
            <person name="Tuskan G."/>
            <person name="Grigoriev I.V."/>
        </authorList>
    </citation>
    <scope>NUCLEOTIDE SEQUENCE [LARGE SCALE GENOMIC DNA]</scope>
    <source>
        <strain evidence="3">S238N-H82 / ATCC MYA-4686</strain>
    </source>
</reference>
<dbReference type="OrthoDB" id="5378975at2759"/>
<dbReference type="InParanoid" id="B0CXW6"/>
<dbReference type="Proteomes" id="UP000001194">
    <property type="component" value="Unassembled WGS sequence"/>
</dbReference>
<dbReference type="PANTHER" id="PTHR38698:SF1">
    <property type="entry name" value="FUNGAL PROTEIN"/>
    <property type="match status" value="1"/>
</dbReference>
<organism evidence="3">
    <name type="scientific">Laccaria bicolor (strain S238N-H82 / ATCC MYA-4686)</name>
    <name type="common">Bicoloured deceiver</name>
    <name type="synonym">Laccaria laccata var. bicolor</name>
    <dbReference type="NCBI Taxonomy" id="486041"/>
    <lineage>
        <taxon>Eukaryota</taxon>
        <taxon>Fungi</taxon>
        <taxon>Dikarya</taxon>
        <taxon>Basidiomycota</taxon>
        <taxon>Agaricomycotina</taxon>
        <taxon>Agaricomycetes</taxon>
        <taxon>Agaricomycetidae</taxon>
        <taxon>Agaricales</taxon>
        <taxon>Agaricineae</taxon>
        <taxon>Hydnangiaceae</taxon>
        <taxon>Laccaria</taxon>
    </lineage>
</organism>
<dbReference type="RefSeq" id="XP_001876600.1">
    <property type="nucleotide sequence ID" value="XM_001876565.1"/>
</dbReference>
<dbReference type="KEGG" id="lbc:LACBIDRAFT_311637"/>
<dbReference type="AlphaFoldDB" id="B0CXW6"/>
<sequence length="354" mass="39324">MSPTNNHKPSGRPSMDDDITFGASVWGASEPVDLQKASPSIALTTQETTFDDFDDFGPSAEAANDARDDDFGDFGDAEYSAQEGFGESIDFEEQTQMAGPSSLRQWRPLRLNPFPGRQQIEEEIYEILALEWENEEISYITTNEGIREVEGIGQILLTPESRQLYKMLLNTPPPVKPPNWTRSRIRRQHLIALGIPVNLDEVLPRLNGKPLPPLEIHTRPMSAPPGQRNVPHSNSTGPVSRPSSRAGTPQPGQQNMLAQFGPKPELDRARMSKLLDVDRESLTMQPLAALERHLADLRMQTANTSSLLTYLLQSRDALQQDSETYNGLIAELVGEAQKIKSGKPKRTMSKRGTS</sequence>
<feature type="region of interest" description="Disordered" evidence="1">
    <location>
        <begin position="213"/>
        <end position="265"/>
    </location>
</feature>
<protein>
    <submittedName>
        <fullName evidence="2">Predicted protein</fullName>
    </submittedName>
</protein>
<dbReference type="PANTHER" id="PTHR38698">
    <property type="entry name" value="EXPRESSED PROTEIN"/>
    <property type="match status" value="1"/>
</dbReference>
<feature type="region of interest" description="Disordered" evidence="1">
    <location>
        <begin position="1"/>
        <end position="24"/>
    </location>
</feature>
<evidence type="ECO:0000313" key="2">
    <source>
        <dbReference type="EMBL" id="EDR12336.1"/>
    </source>
</evidence>
<dbReference type="Pfam" id="PF17104">
    <property type="entry name" value="YBL010C_LAA2"/>
    <property type="match status" value="1"/>
</dbReference>
<evidence type="ECO:0000256" key="1">
    <source>
        <dbReference type="SAM" id="MobiDB-lite"/>
    </source>
</evidence>
<dbReference type="GeneID" id="6072024"/>